<dbReference type="Gene3D" id="3.30.70.330">
    <property type="match status" value="1"/>
</dbReference>
<dbReference type="InterPro" id="IPR012677">
    <property type="entry name" value="Nucleotide-bd_a/b_plait_sf"/>
</dbReference>
<dbReference type="Proteomes" id="UP000078046">
    <property type="component" value="Unassembled WGS sequence"/>
</dbReference>
<dbReference type="PANTHER" id="PTHR19965">
    <property type="entry name" value="RNA AND EXPORT FACTOR BINDING PROTEIN"/>
    <property type="match status" value="1"/>
</dbReference>
<dbReference type="PROSITE" id="PS50102">
    <property type="entry name" value="RRM"/>
    <property type="match status" value="1"/>
</dbReference>
<reference evidence="4 5" key="1">
    <citation type="submission" date="2016-04" db="EMBL/GenBank/DDBJ databases">
        <title>The genome of Intoshia linei affirms orthonectids as highly simplified spiralians.</title>
        <authorList>
            <person name="Mikhailov K.V."/>
            <person name="Slusarev G.S."/>
            <person name="Nikitin M.A."/>
            <person name="Logacheva M.D."/>
            <person name="Penin A."/>
            <person name="Aleoshin V."/>
            <person name="Panchin Y.V."/>
        </authorList>
    </citation>
    <scope>NUCLEOTIDE SEQUENCE [LARGE SCALE GENOMIC DNA]</scope>
    <source>
        <strain evidence="4">Intl2013</strain>
        <tissue evidence="4">Whole animal</tissue>
    </source>
</reference>
<gene>
    <name evidence="4" type="ORF">A3Q56_03453</name>
</gene>
<dbReference type="InterPro" id="IPR035979">
    <property type="entry name" value="RBD_domain_sf"/>
</dbReference>
<dbReference type="GO" id="GO:0005634">
    <property type="term" value="C:nucleus"/>
    <property type="evidence" value="ECO:0007669"/>
    <property type="project" value="TreeGrafter"/>
</dbReference>
<name>A0A177B3F0_9BILA</name>
<comment type="caution">
    <text evidence="4">The sequence shown here is derived from an EMBL/GenBank/DDBJ whole genome shotgun (WGS) entry which is preliminary data.</text>
</comment>
<dbReference type="SUPFAM" id="SSF54928">
    <property type="entry name" value="RNA-binding domain, RBD"/>
    <property type="match status" value="1"/>
</dbReference>
<dbReference type="GO" id="GO:0006406">
    <property type="term" value="P:mRNA export from nucleus"/>
    <property type="evidence" value="ECO:0007669"/>
    <property type="project" value="TreeGrafter"/>
</dbReference>
<dbReference type="PANTHER" id="PTHR19965:SF82">
    <property type="entry name" value="THO COMPLEX SUBUNIT 4"/>
    <property type="match status" value="1"/>
</dbReference>
<accession>A0A177B3F0</accession>
<keyword evidence="1 2" id="KW-0694">RNA-binding</keyword>
<evidence type="ECO:0000256" key="2">
    <source>
        <dbReference type="PROSITE-ProRule" id="PRU00176"/>
    </source>
</evidence>
<evidence type="ECO:0000313" key="4">
    <source>
        <dbReference type="EMBL" id="OAF68805.1"/>
    </source>
</evidence>
<dbReference type="GO" id="GO:0003729">
    <property type="term" value="F:mRNA binding"/>
    <property type="evidence" value="ECO:0007669"/>
    <property type="project" value="TreeGrafter"/>
</dbReference>
<keyword evidence="5" id="KW-1185">Reference proteome</keyword>
<evidence type="ECO:0000256" key="1">
    <source>
        <dbReference type="ARBA" id="ARBA00022884"/>
    </source>
</evidence>
<dbReference type="EMBL" id="LWCA01000384">
    <property type="protein sequence ID" value="OAF68805.1"/>
    <property type="molecule type" value="Genomic_DNA"/>
</dbReference>
<protein>
    <submittedName>
        <fullName evidence="4">RNA annealing protein YRA1</fullName>
    </submittedName>
</protein>
<dbReference type="AlphaFoldDB" id="A0A177B3F0"/>
<evidence type="ECO:0000313" key="5">
    <source>
        <dbReference type="Proteomes" id="UP000078046"/>
    </source>
</evidence>
<feature type="domain" description="RRM" evidence="3">
    <location>
        <begin position="69"/>
        <end position="146"/>
    </location>
</feature>
<dbReference type="OrthoDB" id="1049195at2759"/>
<dbReference type="InterPro" id="IPR000504">
    <property type="entry name" value="RRM_dom"/>
</dbReference>
<organism evidence="4 5">
    <name type="scientific">Intoshia linei</name>
    <dbReference type="NCBI Taxonomy" id="1819745"/>
    <lineage>
        <taxon>Eukaryota</taxon>
        <taxon>Metazoa</taxon>
        <taxon>Spiralia</taxon>
        <taxon>Lophotrochozoa</taxon>
        <taxon>Mesozoa</taxon>
        <taxon>Orthonectida</taxon>
        <taxon>Rhopaluridae</taxon>
        <taxon>Intoshia</taxon>
    </lineage>
</organism>
<proteinExistence type="predicted"/>
<dbReference type="Pfam" id="PF00076">
    <property type="entry name" value="RRM_1"/>
    <property type="match status" value="1"/>
</dbReference>
<dbReference type="InterPro" id="IPR051229">
    <property type="entry name" value="ALYREF_mRNA_export"/>
</dbReference>
<evidence type="ECO:0000259" key="3">
    <source>
        <dbReference type="PROSITE" id="PS50102"/>
    </source>
</evidence>
<dbReference type="SMART" id="SM00360">
    <property type="entry name" value="RRM"/>
    <property type="match status" value="1"/>
</dbReference>
<sequence length="214" mass="24525">MDVSLDKYIKDNKIAKQGRNRKSNGGNKIRNRRSNNFVNKKKSFGNKIIRRNSMPIFSKPAPIRRPDSGKMIIENLDFQVTDQDIKELFSDFGRIKSYGVNYNKMGRSLGTAQIHYFNGFSAVKAKNKYNDVPLDGRKMKISIINDAIPVPAPTMRRSTNAVKRLSNGPKTSFKKSSFRKSFTKSPRNNVKKIPTVEQLDKDLEEYNKKYVALI</sequence>